<dbReference type="OrthoDB" id="9758448at2"/>
<dbReference type="NCBIfam" id="NF033709">
    <property type="entry name" value="PorV_fam"/>
    <property type="match status" value="1"/>
</dbReference>
<dbReference type="Proteomes" id="UP000282832">
    <property type="component" value="Unassembled WGS sequence"/>
</dbReference>
<gene>
    <name evidence="2" type="primary">porV</name>
    <name evidence="2" type="ORF">EOJ36_05040</name>
</gene>
<dbReference type="AlphaFoldDB" id="A0A437PU54"/>
<keyword evidence="3" id="KW-1185">Reference proteome</keyword>
<dbReference type="Gene3D" id="2.40.160.60">
    <property type="entry name" value="Outer membrane protein transport protein (OMPP1/FadL/TodX)"/>
    <property type="match status" value="1"/>
</dbReference>
<organism evidence="2 3">
    <name type="scientific">Sandaracinomonas limnophila</name>
    <dbReference type="NCBI Taxonomy" id="1862386"/>
    <lineage>
        <taxon>Bacteria</taxon>
        <taxon>Pseudomonadati</taxon>
        <taxon>Bacteroidota</taxon>
        <taxon>Cytophagia</taxon>
        <taxon>Cytophagales</taxon>
        <taxon>Flectobacillaceae</taxon>
        <taxon>Sandaracinomonas</taxon>
    </lineage>
</organism>
<reference evidence="2 3" key="1">
    <citation type="submission" date="2019-01" db="EMBL/GenBank/DDBJ databases">
        <authorList>
            <person name="Chen W.-M."/>
        </authorList>
    </citation>
    <scope>NUCLEOTIDE SEQUENCE [LARGE SCALE GENOMIC DNA]</scope>
    <source>
        <strain evidence="2 3">FSY-15</strain>
    </source>
</reference>
<dbReference type="NCBIfam" id="NF033710">
    <property type="entry name" value="T9SS_OM_PorV"/>
    <property type="match status" value="1"/>
</dbReference>
<proteinExistence type="predicted"/>
<dbReference type="InterPro" id="IPR047799">
    <property type="entry name" value="T9SS_OM_PorV"/>
</dbReference>
<dbReference type="Pfam" id="PF19572">
    <property type="entry name" value="PorV"/>
    <property type="match status" value="1"/>
</dbReference>
<evidence type="ECO:0000259" key="1">
    <source>
        <dbReference type="Pfam" id="PF19572"/>
    </source>
</evidence>
<feature type="domain" description="Type IX secretion system protein PorV" evidence="1">
    <location>
        <begin position="50"/>
        <end position="279"/>
    </location>
</feature>
<dbReference type="EMBL" id="SACY01000002">
    <property type="protein sequence ID" value="RVU25785.1"/>
    <property type="molecule type" value="Genomic_DNA"/>
</dbReference>
<protein>
    <submittedName>
        <fullName evidence="2">Type IX secretion system outer membrane channel protein PorV</fullName>
    </submittedName>
</protein>
<name>A0A437PU54_9BACT</name>
<sequence length="393" mass="42311">MITNKSIKLSQNIFNMINKSKVIGSLLTVFFTSVSSFVFAQTTQNLIPSPTMLFLNVAPDARAAGMGDAGVAVSTDVNSIFWNPGKLATSENNLGFAVSYSPWLKNIVQDMALYNVSGYQKKGNDQAFGFSIIYFDQGTFQATSSTGTSLGNFNSKEYAITGTYSKVLTKILSLGVNLKYINSNLLGSFQSSNTVMTPAQTVAADIGLFWNKNSGKSWNTKYGLTLSNISGKVSYGGSDKNFIPTNLRLGMASTKDLGEGNKFTVALDFNKLMVPTPKDAAGSNLKDVTAIGGIFSSLFDSPNGFGDELKEVTTSLGIEYLLKNTFALRTGYFNESAEKGNRKYATFGVGFKLDQKYNFDFSYLVPTGSNSPLSNTLRVSLIAAINSGGNTTK</sequence>
<accession>A0A437PU54</accession>
<dbReference type="InterPro" id="IPR045741">
    <property type="entry name" value="PorV"/>
</dbReference>
<evidence type="ECO:0000313" key="3">
    <source>
        <dbReference type="Proteomes" id="UP000282832"/>
    </source>
</evidence>
<comment type="caution">
    <text evidence="2">The sequence shown here is derived from an EMBL/GenBank/DDBJ whole genome shotgun (WGS) entry which is preliminary data.</text>
</comment>
<evidence type="ECO:0000313" key="2">
    <source>
        <dbReference type="EMBL" id="RVU25785.1"/>
    </source>
</evidence>